<dbReference type="EMBL" id="KV919920">
    <property type="protein sequence ID" value="OSX68957.1"/>
    <property type="molecule type" value="Genomic_DNA"/>
</dbReference>
<name>A0A1X6NK23_PORUM</name>
<feature type="region of interest" description="Disordered" evidence="1">
    <location>
        <begin position="60"/>
        <end position="82"/>
    </location>
</feature>
<proteinExistence type="predicted"/>
<dbReference type="AlphaFoldDB" id="A0A1X6NK23"/>
<dbReference type="EMBL" id="KV919920">
    <property type="protein sequence ID" value="OSX68956.1"/>
    <property type="molecule type" value="Genomic_DNA"/>
</dbReference>
<evidence type="ECO:0000313" key="3">
    <source>
        <dbReference type="Proteomes" id="UP000218209"/>
    </source>
</evidence>
<evidence type="ECO:0000256" key="1">
    <source>
        <dbReference type="SAM" id="MobiDB-lite"/>
    </source>
</evidence>
<feature type="non-terminal residue" evidence="2">
    <location>
        <position position="82"/>
    </location>
</feature>
<keyword evidence="3" id="KW-1185">Reference proteome</keyword>
<protein>
    <submittedName>
        <fullName evidence="2">Uncharacterized protein</fullName>
    </submittedName>
</protein>
<evidence type="ECO:0000313" key="2">
    <source>
        <dbReference type="EMBL" id="OSX68957.1"/>
    </source>
</evidence>
<sequence>MHGFGWRGAVPHPDPPTWIVDVAAPPARACRVHVRPCGQRRQWGTFVFLLFSTVISVPRTNKHVDGHRHPRPRPRADADTAP</sequence>
<reference evidence="2 3" key="1">
    <citation type="submission" date="2017-03" db="EMBL/GenBank/DDBJ databases">
        <title>WGS assembly of Porphyra umbilicalis.</title>
        <authorList>
            <person name="Brawley S.H."/>
            <person name="Blouin N.A."/>
            <person name="Ficko-Blean E."/>
            <person name="Wheeler G.L."/>
            <person name="Lohr M."/>
            <person name="Goodson H.V."/>
            <person name="Jenkins J.W."/>
            <person name="Blaby-Haas C.E."/>
            <person name="Helliwell K.E."/>
            <person name="Chan C."/>
            <person name="Marriage T."/>
            <person name="Bhattacharya D."/>
            <person name="Klein A.S."/>
            <person name="Badis Y."/>
            <person name="Brodie J."/>
            <person name="Cao Y."/>
            <person name="Collen J."/>
            <person name="Dittami S.M."/>
            <person name="Gachon C.M."/>
            <person name="Green B.R."/>
            <person name="Karpowicz S."/>
            <person name="Kim J.W."/>
            <person name="Kudahl U."/>
            <person name="Lin S."/>
            <person name="Michel G."/>
            <person name="Mittag M."/>
            <person name="Olson B.J."/>
            <person name="Pangilinan J."/>
            <person name="Peng Y."/>
            <person name="Qiu H."/>
            <person name="Shu S."/>
            <person name="Singer J.T."/>
            <person name="Smith A.G."/>
            <person name="Sprecher B.N."/>
            <person name="Wagner V."/>
            <person name="Wang W."/>
            <person name="Wang Z.-Y."/>
            <person name="Yan J."/>
            <person name="Yarish C."/>
            <person name="Zoeuner-Riek S."/>
            <person name="Zhuang Y."/>
            <person name="Zou Y."/>
            <person name="Lindquist E.A."/>
            <person name="Grimwood J."/>
            <person name="Barry K."/>
            <person name="Rokhsar D.S."/>
            <person name="Schmutz J."/>
            <person name="Stiller J.W."/>
            <person name="Grossman A.R."/>
            <person name="Prochnik S.E."/>
        </authorList>
    </citation>
    <scope>NUCLEOTIDE SEQUENCE [LARGE SCALE GENOMIC DNA]</scope>
    <source>
        <strain evidence="2">4086291</strain>
    </source>
</reference>
<dbReference type="Proteomes" id="UP000218209">
    <property type="component" value="Unassembled WGS sequence"/>
</dbReference>
<organism evidence="2 3">
    <name type="scientific">Porphyra umbilicalis</name>
    <name type="common">Purple laver</name>
    <name type="synonym">Red alga</name>
    <dbReference type="NCBI Taxonomy" id="2786"/>
    <lineage>
        <taxon>Eukaryota</taxon>
        <taxon>Rhodophyta</taxon>
        <taxon>Bangiophyceae</taxon>
        <taxon>Bangiales</taxon>
        <taxon>Bangiaceae</taxon>
        <taxon>Porphyra</taxon>
    </lineage>
</organism>
<accession>A0A1X6NK23</accession>
<gene>
    <name evidence="2" type="ORF">BU14_2046s0001</name>
</gene>